<dbReference type="Gene3D" id="2.40.100.10">
    <property type="entry name" value="Cyclophilin-like"/>
    <property type="match status" value="1"/>
</dbReference>
<feature type="domain" description="PPIase cyclophilin-type" evidence="1">
    <location>
        <begin position="7"/>
        <end position="60"/>
    </location>
</feature>
<keyword evidence="2" id="KW-0413">Isomerase</keyword>
<dbReference type="SUPFAM" id="SSF50891">
    <property type="entry name" value="Cyclophilin-like"/>
    <property type="match status" value="1"/>
</dbReference>
<evidence type="ECO:0000313" key="3">
    <source>
        <dbReference type="Proteomes" id="UP000052978"/>
    </source>
</evidence>
<dbReference type="PANTHER" id="PTHR11071">
    <property type="entry name" value="PEPTIDYL-PROLYL CIS-TRANS ISOMERASE"/>
    <property type="match status" value="1"/>
</dbReference>
<gene>
    <name evidence="2" type="ORF">D623_10034177</name>
</gene>
<reference evidence="2 3" key="1">
    <citation type="journal article" date="2013" name="Nat. Commun.">
        <title>Genome analysis reveals insights into physiology and longevity of the Brandt's bat Myotis brandtii.</title>
        <authorList>
            <person name="Seim I."/>
            <person name="Fang X."/>
            <person name="Xiong Z."/>
            <person name="Lobanov A.V."/>
            <person name="Huang Z."/>
            <person name="Ma S."/>
            <person name="Feng Y."/>
            <person name="Turanov A.A."/>
            <person name="Zhu Y."/>
            <person name="Lenz T.L."/>
            <person name="Gerashchenko M.V."/>
            <person name="Fan D."/>
            <person name="Hee Yim S."/>
            <person name="Yao X."/>
            <person name="Jordan D."/>
            <person name="Xiong Y."/>
            <person name="Ma Y."/>
            <person name="Lyapunov A.N."/>
            <person name="Chen G."/>
            <person name="Kulakova O.I."/>
            <person name="Sun Y."/>
            <person name="Lee S.G."/>
            <person name="Bronson R.T."/>
            <person name="Moskalev A.A."/>
            <person name="Sunyaev S.R."/>
            <person name="Zhang G."/>
            <person name="Krogh A."/>
            <person name="Wang J."/>
            <person name="Gladyshev V.N."/>
        </authorList>
    </citation>
    <scope>NUCLEOTIDE SEQUENCE [LARGE SCALE GENOMIC DNA]</scope>
</reference>
<dbReference type="PANTHER" id="PTHR11071:SF490">
    <property type="entry name" value="PEPTIDYL-PROLYL CIS-TRANS ISOMERASE A"/>
    <property type="match status" value="1"/>
</dbReference>
<dbReference type="GO" id="GO:0005737">
    <property type="term" value="C:cytoplasm"/>
    <property type="evidence" value="ECO:0007669"/>
    <property type="project" value="TreeGrafter"/>
</dbReference>
<evidence type="ECO:0000259" key="1">
    <source>
        <dbReference type="PROSITE" id="PS50072"/>
    </source>
</evidence>
<dbReference type="Proteomes" id="UP000052978">
    <property type="component" value="Unassembled WGS sequence"/>
</dbReference>
<dbReference type="GO" id="GO:0003755">
    <property type="term" value="F:peptidyl-prolyl cis-trans isomerase activity"/>
    <property type="evidence" value="ECO:0007669"/>
    <property type="project" value="InterPro"/>
</dbReference>
<sequence length="97" mass="10628">MVNPTVFCDISIDSEPLDRISFELFVDKVPKIAENSRALSTGDKGFGYKGSAFPELFRDLCARVVKEGMDIVTAMECFGSRNGKTSKKITIADCGQL</sequence>
<dbReference type="GO" id="GO:0006457">
    <property type="term" value="P:protein folding"/>
    <property type="evidence" value="ECO:0007669"/>
    <property type="project" value="TreeGrafter"/>
</dbReference>
<dbReference type="PROSITE" id="PS50072">
    <property type="entry name" value="CSA_PPIASE_2"/>
    <property type="match status" value="1"/>
</dbReference>
<protein>
    <submittedName>
        <fullName evidence="2">Peptidyl-prolyl cis-trans isomerase A</fullName>
    </submittedName>
</protein>
<dbReference type="InterPro" id="IPR002130">
    <property type="entry name" value="Cyclophilin-type_PPIase_dom"/>
</dbReference>
<dbReference type="InterPro" id="IPR029000">
    <property type="entry name" value="Cyclophilin-like_dom_sf"/>
</dbReference>
<name>S7MN36_MYOBR</name>
<keyword evidence="3" id="KW-1185">Reference proteome</keyword>
<proteinExistence type="predicted"/>
<dbReference type="EMBL" id="KE161676">
    <property type="protein sequence ID" value="EPQ04850.1"/>
    <property type="molecule type" value="Genomic_DNA"/>
</dbReference>
<dbReference type="GO" id="GO:0016018">
    <property type="term" value="F:cyclosporin A binding"/>
    <property type="evidence" value="ECO:0007669"/>
    <property type="project" value="TreeGrafter"/>
</dbReference>
<evidence type="ECO:0000313" key="2">
    <source>
        <dbReference type="EMBL" id="EPQ04850.1"/>
    </source>
</evidence>
<dbReference type="AlphaFoldDB" id="S7MN36"/>
<organism evidence="2 3">
    <name type="scientific">Myotis brandtii</name>
    <name type="common">Brandt's bat</name>
    <dbReference type="NCBI Taxonomy" id="109478"/>
    <lineage>
        <taxon>Eukaryota</taxon>
        <taxon>Metazoa</taxon>
        <taxon>Chordata</taxon>
        <taxon>Craniata</taxon>
        <taxon>Vertebrata</taxon>
        <taxon>Euteleostomi</taxon>
        <taxon>Mammalia</taxon>
        <taxon>Eutheria</taxon>
        <taxon>Laurasiatheria</taxon>
        <taxon>Chiroptera</taxon>
        <taxon>Yangochiroptera</taxon>
        <taxon>Vespertilionidae</taxon>
        <taxon>Myotis</taxon>
    </lineage>
</organism>
<accession>S7MN36</accession>